<organism evidence="2 3">
    <name type="scientific">Saccharococcus caldoxylosilyticus</name>
    <dbReference type="NCBI Taxonomy" id="81408"/>
    <lineage>
        <taxon>Bacteria</taxon>
        <taxon>Bacillati</taxon>
        <taxon>Bacillota</taxon>
        <taxon>Bacilli</taxon>
        <taxon>Bacillales</taxon>
        <taxon>Anoxybacillaceae</taxon>
        <taxon>Saccharococcus</taxon>
    </lineage>
</organism>
<gene>
    <name evidence="2" type="ORF">B4119_0525</name>
</gene>
<evidence type="ECO:0000313" key="3">
    <source>
        <dbReference type="Proteomes" id="UP000075455"/>
    </source>
</evidence>
<dbReference type="EMBL" id="LQYS01000102">
    <property type="protein sequence ID" value="KYD08708.1"/>
    <property type="molecule type" value="Genomic_DNA"/>
</dbReference>
<dbReference type="RefSeq" id="WP_061580042.1">
    <property type="nucleotide sequence ID" value="NZ_LQYS01000102.1"/>
</dbReference>
<dbReference type="AlphaFoldDB" id="A0A150L8P5"/>
<comment type="caution">
    <text evidence="2">The sequence shown here is derived from an EMBL/GenBank/DDBJ whole genome shotgun (WGS) entry which is preliminary data.</text>
</comment>
<name>A0A150L8P5_9BACL</name>
<evidence type="ECO:0000256" key="1">
    <source>
        <dbReference type="ARBA" id="ARBA00006539"/>
    </source>
</evidence>
<protein>
    <submittedName>
        <fullName evidence="2">Uncharacterized protein</fullName>
    </submittedName>
</protein>
<proteinExistence type="inferred from homology"/>
<dbReference type="STRING" id="81408.B4119_0525"/>
<dbReference type="Proteomes" id="UP000075455">
    <property type="component" value="Unassembled WGS sequence"/>
</dbReference>
<evidence type="ECO:0000313" key="2">
    <source>
        <dbReference type="EMBL" id="KYD08708.1"/>
    </source>
</evidence>
<sequence length="152" mass="18234">MELFSTLQETYGNMLRQVLEYIDQELAKHRDKNRYCLKDKQTVRIQMLFEEAEVQRNNYFDRETSVYTCLLDHFLRFDGEESVRCWRKQRWNWQWRIHCIVKAVETLEKMVGYAVMSHETGSQQLKSYAGIQYPQHSSEAPIYQALQALKGI</sequence>
<reference evidence="2 3" key="1">
    <citation type="submission" date="2016-01" db="EMBL/GenBank/DDBJ databases">
        <title>Draft Genome Sequences of Seven Thermophilic Sporeformers Isolated from Foods.</title>
        <authorList>
            <person name="Berendsen E.M."/>
            <person name="Wells-Bennik M.H."/>
            <person name="Krawcyk A.O."/>
            <person name="De Jong A."/>
            <person name="Holsappel S."/>
            <person name="Eijlander R.T."/>
            <person name="Kuipers O.P."/>
        </authorList>
    </citation>
    <scope>NUCLEOTIDE SEQUENCE [LARGE SCALE GENOMIC DNA]</scope>
    <source>
        <strain evidence="2 3">B4119</strain>
    </source>
</reference>
<dbReference type="InterPro" id="IPR009620">
    <property type="entry name" value="UPF0236"/>
</dbReference>
<comment type="similarity">
    <text evidence="1">Belongs to the UPF0236 family.</text>
</comment>
<dbReference type="PATRIC" id="fig|81408.3.peg.835"/>
<dbReference type="Pfam" id="PF06782">
    <property type="entry name" value="UPF0236"/>
    <property type="match status" value="1"/>
</dbReference>
<accession>A0A150L8P5</accession>